<keyword evidence="2" id="KW-0143">Chaperone</keyword>
<keyword evidence="5" id="KW-1185">Reference proteome</keyword>
<organism evidence="4 5">
    <name type="scientific">Entotheonella factor</name>
    <dbReference type="NCBI Taxonomy" id="1429438"/>
    <lineage>
        <taxon>Bacteria</taxon>
        <taxon>Pseudomonadati</taxon>
        <taxon>Nitrospinota/Tectimicrobiota group</taxon>
        <taxon>Candidatus Tectimicrobiota</taxon>
        <taxon>Candidatus Entotheonellia</taxon>
        <taxon>Candidatus Entotheonellales</taxon>
        <taxon>Candidatus Entotheonellaceae</taxon>
        <taxon>Candidatus Entotheonella</taxon>
    </lineage>
</organism>
<protein>
    <recommendedName>
        <fullName evidence="3">CobW C-terminal domain-containing protein</fullName>
    </recommendedName>
</protein>
<dbReference type="Proteomes" id="UP000019141">
    <property type="component" value="Unassembled WGS sequence"/>
</dbReference>
<comment type="caution">
    <text evidence="4">The sequence shown here is derived from an EMBL/GenBank/DDBJ whole genome shotgun (WGS) entry which is preliminary data.</text>
</comment>
<keyword evidence="1" id="KW-0547">Nucleotide-binding</keyword>
<sequence length="85" mass="9470">MSEPHDHEAFVTNVLTIADGIEPETLMAQLRSLEMLRAKGFVRTSRGFQLVQGVGQRLELTDVPSIPRSTLLGRIVVISRAKMPR</sequence>
<gene>
    <name evidence="4" type="ORF">ETSY1_44220</name>
</gene>
<reference evidence="4 5" key="1">
    <citation type="journal article" date="2014" name="Nature">
        <title>An environmental bacterial taxon with a large and distinct metabolic repertoire.</title>
        <authorList>
            <person name="Wilson M.C."/>
            <person name="Mori T."/>
            <person name="Ruckert C."/>
            <person name="Uria A.R."/>
            <person name="Helf M.J."/>
            <person name="Takada K."/>
            <person name="Gernert C."/>
            <person name="Steffens U.A."/>
            <person name="Heycke N."/>
            <person name="Schmitt S."/>
            <person name="Rinke C."/>
            <person name="Helfrich E.J."/>
            <person name="Brachmann A.O."/>
            <person name="Gurgui C."/>
            <person name="Wakimoto T."/>
            <person name="Kracht M."/>
            <person name="Crusemann M."/>
            <person name="Hentschel U."/>
            <person name="Abe I."/>
            <person name="Matsunaga S."/>
            <person name="Kalinowski J."/>
            <person name="Takeyama H."/>
            <person name="Piel J."/>
        </authorList>
    </citation>
    <scope>NUCLEOTIDE SEQUENCE [LARGE SCALE GENOMIC DNA]</scope>
    <source>
        <strain evidence="5">TSY1</strain>
    </source>
</reference>
<evidence type="ECO:0000256" key="2">
    <source>
        <dbReference type="ARBA" id="ARBA00023186"/>
    </source>
</evidence>
<accession>W4L2L5</accession>
<evidence type="ECO:0000259" key="3">
    <source>
        <dbReference type="Pfam" id="PF07683"/>
    </source>
</evidence>
<dbReference type="AlphaFoldDB" id="W4L2L5"/>
<dbReference type="SUPFAM" id="SSF90002">
    <property type="entry name" value="Hypothetical protein YjiA, C-terminal domain"/>
    <property type="match status" value="1"/>
</dbReference>
<evidence type="ECO:0000313" key="4">
    <source>
        <dbReference type="EMBL" id="ETW92308.1"/>
    </source>
</evidence>
<proteinExistence type="predicted"/>
<dbReference type="GO" id="GO:0000166">
    <property type="term" value="F:nucleotide binding"/>
    <property type="evidence" value="ECO:0007669"/>
    <property type="project" value="UniProtKB-KW"/>
</dbReference>
<feature type="domain" description="CobW C-terminal" evidence="3">
    <location>
        <begin position="14"/>
        <end position="80"/>
    </location>
</feature>
<name>W4L2L5_ENTF1</name>
<dbReference type="Pfam" id="PF07683">
    <property type="entry name" value="CobW_C"/>
    <property type="match status" value="1"/>
</dbReference>
<dbReference type="EMBL" id="AZHW01001541">
    <property type="protein sequence ID" value="ETW92308.1"/>
    <property type="molecule type" value="Genomic_DNA"/>
</dbReference>
<evidence type="ECO:0000313" key="5">
    <source>
        <dbReference type="Proteomes" id="UP000019141"/>
    </source>
</evidence>
<dbReference type="HOGENOM" id="CLU_2506542_0_0_7"/>
<dbReference type="InterPro" id="IPR011629">
    <property type="entry name" value="CobW-like_C"/>
</dbReference>
<dbReference type="Gene3D" id="3.30.1220.10">
    <property type="entry name" value="CobW-like, C-terminal domain"/>
    <property type="match status" value="1"/>
</dbReference>
<dbReference type="InterPro" id="IPR036627">
    <property type="entry name" value="CobW-likC_sf"/>
</dbReference>
<evidence type="ECO:0000256" key="1">
    <source>
        <dbReference type="ARBA" id="ARBA00022741"/>
    </source>
</evidence>